<keyword evidence="1" id="KW-0812">Transmembrane</keyword>
<name>A0A542UG01_9ACTN</name>
<proteinExistence type="predicted"/>
<evidence type="ECO:0000313" key="3">
    <source>
        <dbReference type="Proteomes" id="UP000318103"/>
    </source>
</evidence>
<feature type="transmembrane region" description="Helical" evidence="1">
    <location>
        <begin position="25"/>
        <end position="47"/>
    </location>
</feature>
<protein>
    <submittedName>
        <fullName evidence="2">Uncharacterized protein</fullName>
    </submittedName>
</protein>
<sequence length="90" mass="9298">MAHCNNGACKRLEKETQVTPRKRNLLVSIGVSAAGMTLSAGIVTHAIEPNEATALATVIGTTITSAVLLTRRSSPALVEADRGGAVSLEK</sequence>
<accession>A0A542UG01</accession>
<evidence type="ECO:0000256" key="1">
    <source>
        <dbReference type="SAM" id="Phobius"/>
    </source>
</evidence>
<feature type="transmembrane region" description="Helical" evidence="1">
    <location>
        <begin position="53"/>
        <end position="70"/>
    </location>
</feature>
<comment type="caution">
    <text evidence="2">The sequence shown here is derived from an EMBL/GenBank/DDBJ whole genome shotgun (WGS) entry which is preliminary data.</text>
</comment>
<keyword evidence="1" id="KW-0472">Membrane</keyword>
<reference evidence="2 3" key="1">
    <citation type="submission" date="2019-06" db="EMBL/GenBank/DDBJ databases">
        <title>Sequencing the genomes of 1000 actinobacteria strains.</title>
        <authorList>
            <person name="Klenk H.-P."/>
        </authorList>
    </citation>
    <scope>NUCLEOTIDE SEQUENCE [LARGE SCALE GENOMIC DNA]</scope>
    <source>
        <strain evidence="2 3">DSM 41929</strain>
    </source>
</reference>
<organism evidence="2 3">
    <name type="scientific">Streptomyces puniciscabiei</name>
    <dbReference type="NCBI Taxonomy" id="164348"/>
    <lineage>
        <taxon>Bacteria</taxon>
        <taxon>Bacillati</taxon>
        <taxon>Actinomycetota</taxon>
        <taxon>Actinomycetes</taxon>
        <taxon>Kitasatosporales</taxon>
        <taxon>Streptomycetaceae</taxon>
        <taxon>Streptomyces</taxon>
    </lineage>
</organism>
<keyword evidence="1" id="KW-1133">Transmembrane helix</keyword>
<keyword evidence="3" id="KW-1185">Reference proteome</keyword>
<gene>
    <name evidence="2" type="ORF">FB563_3005</name>
</gene>
<dbReference type="RefSeq" id="WP_142218714.1">
    <property type="nucleotide sequence ID" value="NZ_JBPJFI010000001.1"/>
</dbReference>
<dbReference type="EMBL" id="VFNX01000001">
    <property type="protein sequence ID" value="TQK98001.1"/>
    <property type="molecule type" value="Genomic_DNA"/>
</dbReference>
<dbReference type="Proteomes" id="UP000318103">
    <property type="component" value="Unassembled WGS sequence"/>
</dbReference>
<evidence type="ECO:0000313" key="2">
    <source>
        <dbReference type="EMBL" id="TQK98001.1"/>
    </source>
</evidence>
<dbReference type="AlphaFoldDB" id="A0A542UG01"/>